<dbReference type="AlphaFoldDB" id="U3AZK7"/>
<accession>U3AZK7</accession>
<keyword evidence="2" id="KW-1185">Reference proteome</keyword>
<sequence>MEFSKESIHCTSTCLDIMDHANFEIASLEWIHAMHEDLSDMVMSRSDHVDPYALSWFMVSILEQARMTNHKPTETELLCKIEDKIQSLCTPRLPF</sequence>
<dbReference type="eggNOG" id="ENOG50326A4">
    <property type="taxonomic scope" value="Bacteria"/>
</dbReference>
<dbReference type="EMBL" id="BATM01000005">
    <property type="protein sequence ID" value="GAD78647.1"/>
    <property type="molecule type" value="Genomic_DNA"/>
</dbReference>
<comment type="caution">
    <text evidence="1">The sequence shown here is derived from an EMBL/GenBank/DDBJ whole genome shotgun (WGS) entry which is preliminary data.</text>
</comment>
<evidence type="ECO:0000313" key="1">
    <source>
        <dbReference type="EMBL" id="GAD78647.1"/>
    </source>
</evidence>
<dbReference type="RefSeq" id="WP_021712370.1">
    <property type="nucleotide sequence ID" value="NZ_BATM01000005.1"/>
</dbReference>
<dbReference type="Proteomes" id="UP000016562">
    <property type="component" value="Unassembled WGS sequence"/>
</dbReference>
<name>U3AZK7_9VIBR</name>
<organism evidence="1 2">
    <name type="scientific">Vibrio ezurae NBRC 102218</name>
    <dbReference type="NCBI Taxonomy" id="1219080"/>
    <lineage>
        <taxon>Bacteria</taxon>
        <taxon>Pseudomonadati</taxon>
        <taxon>Pseudomonadota</taxon>
        <taxon>Gammaproteobacteria</taxon>
        <taxon>Vibrionales</taxon>
        <taxon>Vibrionaceae</taxon>
        <taxon>Vibrio</taxon>
    </lineage>
</organism>
<protein>
    <submittedName>
        <fullName evidence="1">Uncharacterized protein</fullName>
    </submittedName>
</protein>
<dbReference type="OrthoDB" id="5876863at2"/>
<evidence type="ECO:0000313" key="2">
    <source>
        <dbReference type="Proteomes" id="UP000016562"/>
    </source>
</evidence>
<proteinExistence type="predicted"/>
<gene>
    <name evidence="1" type="ORF">VEZ01S_05_00350</name>
</gene>
<reference evidence="1 2" key="1">
    <citation type="submission" date="2013-09" db="EMBL/GenBank/DDBJ databases">
        <title>Whole genome shotgun sequence of Vibrio ezurae NBRC 102218.</title>
        <authorList>
            <person name="Yoshida I."/>
            <person name="Hosoyama A."/>
            <person name="Numata M."/>
            <person name="Hashimoto M."/>
            <person name="Hosoyama Y."/>
            <person name="Tsuchikane K."/>
            <person name="Noguchi M."/>
            <person name="Hirakata S."/>
            <person name="Ichikawa N."/>
            <person name="Ohji S."/>
            <person name="Yamazoe A."/>
            <person name="Fujita N."/>
        </authorList>
    </citation>
    <scope>NUCLEOTIDE SEQUENCE [LARGE SCALE GENOMIC DNA]</scope>
    <source>
        <strain evidence="1 2">NBRC 102218</strain>
    </source>
</reference>